<keyword evidence="10" id="KW-0067">ATP-binding</keyword>
<gene>
    <name evidence="17" type="ORF">NSA23_04475</name>
</gene>
<evidence type="ECO:0000259" key="16">
    <source>
        <dbReference type="PROSITE" id="PS50885"/>
    </source>
</evidence>
<keyword evidence="5" id="KW-0597">Phosphoprotein</keyword>
<evidence type="ECO:0000256" key="5">
    <source>
        <dbReference type="ARBA" id="ARBA00022553"/>
    </source>
</evidence>
<keyword evidence="13 14" id="KW-0472">Membrane</keyword>
<feature type="domain" description="Histidine kinase" evidence="15">
    <location>
        <begin position="177"/>
        <end position="390"/>
    </location>
</feature>
<keyword evidence="6" id="KW-0808">Transferase</keyword>
<evidence type="ECO:0000256" key="1">
    <source>
        <dbReference type="ARBA" id="ARBA00000085"/>
    </source>
</evidence>
<feature type="domain" description="HAMP" evidence="16">
    <location>
        <begin position="110"/>
        <end position="162"/>
    </location>
</feature>
<dbReference type="SUPFAM" id="SSF55874">
    <property type="entry name" value="ATPase domain of HSP90 chaperone/DNA topoisomerase II/histidine kinase"/>
    <property type="match status" value="1"/>
</dbReference>
<evidence type="ECO:0000256" key="4">
    <source>
        <dbReference type="ARBA" id="ARBA00022475"/>
    </source>
</evidence>
<dbReference type="InterPro" id="IPR050398">
    <property type="entry name" value="HssS/ArlS-like"/>
</dbReference>
<evidence type="ECO:0000256" key="14">
    <source>
        <dbReference type="SAM" id="Phobius"/>
    </source>
</evidence>
<dbReference type="EMBL" id="JANJZL010000002">
    <property type="protein sequence ID" value="MCR2043370.1"/>
    <property type="molecule type" value="Genomic_DNA"/>
</dbReference>
<dbReference type="InterPro" id="IPR005467">
    <property type="entry name" value="His_kinase_dom"/>
</dbReference>
<evidence type="ECO:0000256" key="11">
    <source>
        <dbReference type="ARBA" id="ARBA00022989"/>
    </source>
</evidence>
<keyword evidence="9 17" id="KW-0418">Kinase</keyword>
<dbReference type="Gene3D" id="3.30.565.10">
    <property type="entry name" value="Histidine kinase-like ATPase, C-terminal domain"/>
    <property type="match status" value="1"/>
</dbReference>
<dbReference type="PROSITE" id="PS50885">
    <property type="entry name" value="HAMP"/>
    <property type="match status" value="1"/>
</dbReference>
<dbReference type="Proteomes" id="UP001142078">
    <property type="component" value="Unassembled WGS sequence"/>
</dbReference>
<dbReference type="Pfam" id="PF00512">
    <property type="entry name" value="HisKA"/>
    <property type="match status" value="1"/>
</dbReference>
<evidence type="ECO:0000259" key="15">
    <source>
        <dbReference type="PROSITE" id="PS50109"/>
    </source>
</evidence>
<dbReference type="InterPro" id="IPR003661">
    <property type="entry name" value="HisK_dim/P_dom"/>
</dbReference>
<dbReference type="SUPFAM" id="SSF47384">
    <property type="entry name" value="Homodimeric domain of signal transducing histidine kinase"/>
    <property type="match status" value="1"/>
</dbReference>
<dbReference type="SUPFAM" id="SSF158472">
    <property type="entry name" value="HAMP domain-like"/>
    <property type="match status" value="1"/>
</dbReference>
<keyword evidence="7 14" id="KW-0812">Transmembrane</keyword>
<evidence type="ECO:0000256" key="12">
    <source>
        <dbReference type="ARBA" id="ARBA00023012"/>
    </source>
</evidence>
<dbReference type="InterPro" id="IPR003594">
    <property type="entry name" value="HATPase_dom"/>
</dbReference>
<dbReference type="RefSeq" id="WP_042678415.1">
    <property type="nucleotide sequence ID" value="NZ_CABKTM010000004.1"/>
</dbReference>
<evidence type="ECO:0000256" key="3">
    <source>
        <dbReference type="ARBA" id="ARBA00012438"/>
    </source>
</evidence>
<dbReference type="InterPro" id="IPR003660">
    <property type="entry name" value="HAMP_dom"/>
</dbReference>
<proteinExistence type="predicted"/>
<protein>
    <recommendedName>
        <fullName evidence="3">histidine kinase</fullName>
        <ecNumber evidence="3">2.7.13.3</ecNumber>
    </recommendedName>
</protein>
<keyword evidence="12" id="KW-0902">Two-component regulatory system</keyword>
<dbReference type="GO" id="GO:0000155">
    <property type="term" value="F:phosphorelay sensor kinase activity"/>
    <property type="evidence" value="ECO:0007669"/>
    <property type="project" value="InterPro"/>
</dbReference>
<dbReference type="CDD" id="cd00082">
    <property type="entry name" value="HisKA"/>
    <property type="match status" value="1"/>
</dbReference>
<dbReference type="Pfam" id="PF02518">
    <property type="entry name" value="HATPase_c"/>
    <property type="match status" value="1"/>
</dbReference>
<keyword evidence="11 14" id="KW-1133">Transmembrane helix</keyword>
<dbReference type="SMART" id="SM00304">
    <property type="entry name" value="HAMP"/>
    <property type="match status" value="1"/>
</dbReference>
<dbReference type="PANTHER" id="PTHR45528:SF1">
    <property type="entry name" value="SENSOR HISTIDINE KINASE CPXA"/>
    <property type="match status" value="1"/>
</dbReference>
<accession>A0A9X2MG38</accession>
<reference evidence="17" key="1">
    <citation type="submission" date="2022-07" db="EMBL/GenBank/DDBJ databases">
        <title>Enhanced cultured diversity of the mouse gut microbiota enables custom-made synthetic communities.</title>
        <authorList>
            <person name="Afrizal A."/>
        </authorList>
    </citation>
    <scope>NUCLEOTIDE SEQUENCE</scope>
    <source>
        <strain evidence="17">DSM 29482</strain>
    </source>
</reference>
<dbReference type="InterPro" id="IPR036097">
    <property type="entry name" value="HisK_dim/P_sf"/>
</dbReference>
<comment type="caution">
    <text evidence="17">The sequence shown here is derived from an EMBL/GenBank/DDBJ whole genome shotgun (WGS) entry which is preliminary data.</text>
</comment>
<dbReference type="SMART" id="SM00388">
    <property type="entry name" value="HisKA"/>
    <property type="match status" value="1"/>
</dbReference>
<evidence type="ECO:0000313" key="17">
    <source>
        <dbReference type="EMBL" id="MCR2043370.1"/>
    </source>
</evidence>
<keyword evidence="4" id="KW-1003">Cell membrane</keyword>
<evidence type="ECO:0000256" key="6">
    <source>
        <dbReference type="ARBA" id="ARBA00022679"/>
    </source>
</evidence>
<dbReference type="GO" id="GO:0005524">
    <property type="term" value="F:ATP binding"/>
    <property type="evidence" value="ECO:0007669"/>
    <property type="project" value="UniProtKB-KW"/>
</dbReference>
<comment type="subcellular location">
    <subcellularLocation>
        <location evidence="2">Cell membrane</location>
        <topology evidence="2">Multi-pass membrane protein</topology>
    </subcellularLocation>
</comment>
<dbReference type="PANTHER" id="PTHR45528">
    <property type="entry name" value="SENSOR HISTIDINE KINASE CPXA"/>
    <property type="match status" value="1"/>
</dbReference>
<evidence type="ECO:0000256" key="2">
    <source>
        <dbReference type="ARBA" id="ARBA00004651"/>
    </source>
</evidence>
<evidence type="ECO:0000256" key="8">
    <source>
        <dbReference type="ARBA" id="ARBA00022741"/>
    </source>
</evidence>
<evidence type="ECO:0000256" key="13">
    <source>
        <dbReference type="ARBA" id="ARBA00023136"/>
    </source>
</evidence>
<dbReference type="InterPro" id="IPR036890">
    <property type="entry name" value="HATPase_C_sf"/>
</dbReference>
<evidence type="ECO:0000256" key="7">
    <source>
        <dbReference type="ARBA" id="ARBA00022692"/>
    </source>
</evidence>
<dbReference type="CDD" id="cd06225">
    <property type="entry name" value="HAMP"/>
    <property type="match status" value="1"/>
</dbReference>
<dbReference type="GO" id="GO:0005886">
    <property type="term" value="C:plasma membrane"/>
    <property type="evidence" value="ECO:0007669"/>
    <property type="project" value="UniProtKB-SubCell"/>
</dbReference>
<dbReference type="PROSITE" id="PS50109">
    <property type="entry name" value="HIS_KIN"/>
    <property type="match status" value="1"/>
</dbReference>
<feature type="transmembrane region" description="Helical" evidence="14">
    <location>
        <begin position="12"/>
        <end position="35"/>
    </location>
</feature>
<feature type="transmembrane region" description="Helical" evidence="14">
    <location>
        <begin position="79"/>
        <end position="101"/>
    </location>
</feature>
<dbReference type="EC" id="2.7.13.3" evidence="3"/>
<keyword evidence="8" id="KW-0547">Nucleotide-binding</keyword>
<dbReference type="SMART" id="SM00387">
    <property type="entry name" value="HATPase_c"/>
    <property type="match status" value="1"/>
</dbReference>
<evidence type="ECO:0000256" key="10">
    <source>
        <dbReference type="ARBA" id="ARBA00022840"/>
    </source>
</evidence>
<evidence type="ECO:0000313" key="18">
    <source>
        <dbReference type="Proteomes" id="UP001142078"/>
    </source>
</evidence>
<sequence>MEKLKNIKDKSVFIPFVVLVIFLVVFGIILIMWIYEVFDNWRTDLRLEYTFEIPGIELPDGTIVRDTSNILQLYSNKDMVKNCIFFVTPYIAGALYLLFVFKCLQLLYNKYITEPINQMLDAAEKIKQNDLDFYLKSTAKNEFGILLEAFERIRLALVENNRSTWAKDEQRKLVNRAFIHDVRTPLAILKGNVEYFSMDEIDPKKLEILSIMEKQIERLTNYVEEMSTLNKLEERQAKIAKVNVLEWEQEVKNLAMSMIIDKNIQFNSKSTVDNVYLDKYMIQEILENILSNAIRYAENNINIALEINDTCWSIRISNDGKPFTEDELRFAKFLFYKEKANFVENVASYDEHTGIGLYLSELYVKKHGGSLDLVNAPDATVIVKGKTRNM</sequence>
<organism evidence="17 18">
    <name type="scientific">Anaerosalibacter massiliensis</name>
    <dbReference type="NCBI Taxonomy" id="1347392"/>
    <lineage>
        <taxon>Bacteria</taxon>
        <taxon>Bacillati</taxon>
        <taxon>Bacillota</taxon>
        <taxon>Tissierellia</taxon>
        <taxon>Tissierellales</taxon>
        <taxon>Sporanaerobacteraceae</taxon>
        <taxon>Anaerosalibacter</taxon>
    </lineage>
</organism>
<dbReference type="Gene3D" id="6.10.340.10">
    <property type="match status" value="1"/>
</dbReference>
<keyword evidence="18" id="KW-1185">Reference proteome</keyword>
<name>A0A9X2MG38_9FIRM</name>
<evidence type="ECO:0000256" key="9">
    <source>
        <dbReference type="ARBA" id="ARBA00022777"/>
    </source>
</evidence>
<comment type="catalytic activity">
    <reaction evidence="1">
        <text>ATP + protein L-histidine = ADP + protein N-phospho-L-histidine.</text>
        <dbReference type="EC" id="2.7.13.3"/>
    </reaction>
</comment>
<dbReference type="AlphaFoldDB" id="A0A9X2MG38"/>
<dbReference type="Gene3D" id="1.10.287.130">
    <property type="match status" value="1"/>
</dbReference>